<keyword evidence="2" id="KW-1185">Reference proteome</keyword>
<proteinExistence type="predicted"/>
<accession>A0ACB9W5B1</accession>
<name>A0ACB9W5B1_CHAAC</name>
<protein>
    <submittedName>
        <fullName evidence="1">Uncharacterized protein</fullName>
    </submittedName>
</protein>
<dbReference type="Proteomes" id="UP001057452">
    <property type="component" value="Chromosome 19"/>
</dbReference>
<reference evidence="1" key="1">
    <citation type="submission" date="2022-05" db="EMBL/GenBank/DDBJ databases">
        <title>Chromosome-level genome of Chaenocephalus aceratus.</title>
        <authorList>
            <person name="Park H."/>
        </authorList>
    </citation>
    <scope>NUCLEOTIDE SEQUENCE</scope>
    <source>
        <strain evidence="1">KU_202001</strain>
    </source>
</reference>
<sequence length="202" mass="22897">METLIKLTNGINVPSEIWIGLKKTGKGTWSWSVGEKTRSAGYSNWAASPASSHHCGGMGGDGKWFGGLCNTIRPFVCHGGRDEWQWSDQSNSSFRQWAPGQPDSDSCTLIRISSKNWWDRSCAVKYPLYCYEDVKIKHVKIVRVEMKSDPSLDLNDEAVSNAILQELKLKFQGLDLQWRVQDGKIFQEKEKKKINEEEAIVK</sequence>
<evidence type="ECO:0000313" key="1">
    <source>
        <dbReference type="EMBL" id="KAI4807934.1"/>
    </source>
</evidence>
<gene>
    <name evidence="1" type="ORF">KUCAC02_027706</name>
</gene>
<organism evidence="1 2">
    <name type="scientific">Chaenocephalus aceratus</name>
    <name type="common">Blackfin icefish</name>
    <name type="synonym">Chaenichthys aceratus</name>
    <dbReference type="NCBI Taxonomy" id="36190"/>
    <lineage>
        <taxon>Eukaryota</taxon>
        <taxon>Metazoa</taxon>
        <taxon>Chordata</taxon>
        <taxon>Craniata</taxon>
        <taxon>Vertebrata</taxon>
        <taxon>Euteleostomi</taxon>
        <taxon>Actinopterygii</taxon>
        <taxon>Neopterygii</taxon>
        <taxon>Teleostei</taxon>
        <taxon>Neoteleostei</taxon>
        <taxon>Acanthomorphata</taxon>
        <taxon>Eupercaria</taxon>
        <taxon>Perciformes</taxon>
        <taxon>Notothenioidei</taxon>
        <taxon>Channichthyidae</taxon>
        <taxon>Chaenocephalus</taxon>
    </lineage>
</organism>
<evidence type="ECO:0000313" key="2">
    <source>
        <dbReference type="Proteomes" id="UP001057452"/>
    </source>
</evidence>
<comment type="caution">
    <text evidence="1">The sequence shown here is derived from an EMBL/GenBank/DDBJ whole genome shotgun (WGS) entry which is preliminary data.</text>
</comment>
<dbReference type="EMBL" id="CM043803">
    <property type="protein sequence ID" value="KAI4807934.1"/>
    <property type="molecule type" value="Genomic_DNA"/>
</dbReference>